<dbReference type="PANTHER" id="PTHR47941">
    <property type="entry name" value="PENTATRICOPEPTIDE REPEAT-CONTAINING PROTEIN 3, MITOCHONDRIAL"/>
    <property type="match status" value="1"/>
</dbReference>
<organism evidence="4 5">
    <name type="scientific">Vanilla planifolia</name>
    <name type="common">Vanilla</name>
    <dbReference type="NCBI Taxonomy" id="51239"/>
    <lineage>
        <taxon>Eukaryota</taxon>
        <taxon>Viridiplantae</taxon>
        <taxon>Streptophyta</taxon>
        <taxon>Embryophyta</taxon>
        <taxon>Tracheophyta</taxon>
        <taxon>Spermatophyta</taxon>
        <taxon>Magnoliopsida</taxon>
        <taxon>Liliopsida</taxon>
        <taxon>Asparagales</taxon>
        <taxon>Orchidaceae</taxon>
        <taxon>Vanilloideae</taxon>
        <taxon>Vanilleae</taxon>
        <taxon>Vanilla</taxon>
    </lineage>
</organism>
<evidence type="ECO:0000256" key="2">
    <source>
        <dbReference type="ARBA" id="ARBA00022737"/>
    </source>
</evidence>
<comment type="similarity">
    <text evidence="1">Belongs to the PPR family. P subfamily.</text>
</comment>
<reference evidence="4 5" key="1">
    <citation type="journal article" date="2020" name="Nat. Food">
        <title>A phased Vanilla planifolia genome enables genetic improvement of flavour and production.</title>
        <authorList>
            <person name="Hasing T."/>
            <person name="Tang H."/>
            <person name="Brym M."/>
            <person name="Khazi F."/>
            <person name="Huang T."/>
            <person name="Chambers A.H."/>
        </authorList>
    </citation>
    <scope>NUCLEOTIDE SEQUENCE [LARGE SCALE GENOMIC DNA]</scope>
    <source>
        <tissue evidence="4">Leaf</tissue>
    </source>
</reference>
<dbReference type="InterPro" id="IPR002885">
    <property type="entry name" value="PPR_rpt"/>
</dbReference>
<evidence type="ECO:0000313" key="5">
    <source>
        <dbReference type="Proteomes" id="UP000636800"/>
    </source>
</evidence>
<sequence>MAVYITRLLSVFSRTKTKCFLCRSPNPNNLVFLSSFCSRSSSSPQLNPSLRTFAPLEKQFENWVSRLRPGFTAADVDDALRAQADPDLALDIFRWTAIQPGYRHSAAVYHTMLHISVSSRRLSSAESLVSEILSGACPPDLPLLNSAIRFCCSRRHLFSRAFDLYKLMLRPASACRPSLETFSLLLTALLNRFGKPPICYLYLRSVRSLVRQMKSAGVVPDTQTLNLTIKAYSICLDMDEAMRVFREMELYGCNPNEYTYGYITKGFCEKGMVDQGFGCFKEMRAKGFVPTSSVYMALICSLAMEERFEECIKVLFDMLENSMAPDTLTYRTVLEEMCRGGRTEEAFELFGRAWEEEGGDEPEVVL</sequence>
<evidence type="ECO:0000256" key="3">
    <source>
        <dbReference type="PROSITE-ProRule" id="PRU00708"/>
    </source>
</evidence>
<accession>A0A835VEV4</accession>
<dbReference type="AlphaFoldDB" id="A0A835VEV4"/>
<dbReference type="OrthoDB" id="361693at2759"/>
<proteinExistence type="inferred from homology"/>
<keyword evidence="5" id="KW-1185">Reference proteome</keyword>
<dbReference type="NCBIfam" id="TIGR00756">
    <property type="entry name" value="PPR"/>
    <property type="match status" value="3"/>
</dbReference>
<feature type="repeat" description="PPR" evidence="3">
    <location>
        <begin position="291"/>
        <end position="325"/>
    </location>
</feature>
<dbReference type="EMBL" id="JADCNL010000001">
    <property type="protein sequence ID" value="KAG0496207.1"/>
    <property type="molecule type" value="Genomic_DNA"/>
</dbReference>
<feature type="repeat" description="PPR" evidence="3">
    <location>
        <begin position="221"/>
        <end position="255"/>
    </location>
</feature>
<keyword evidence="2" id="KW-0677">Repeat</keyword>
<evidence type="ECO:0000256" key="1">
    <source>
        <dbReference type="ARBA" id="ARBA00007626"/>
    </source>
</evidence>
<protein>
    <recommendedName>
        <fullName evidence="6">Pentatricopeptide repeat-containing protein</fullName>
    </recommendedName>
</protein>
<gene>
    <name evidence="4" type="ORF">HPP92_000898</name>
</gene>
<feature type="repeat" description="PPR" evidence="3">
    <location>
        <begin position="256"/>
        <end position="290"/>
    </location>
</feature>
<comment type="caution">
    <text evidence="4">The sequence shown here is derived from an EMBL/GenBank/DDBJ whole genome shotgun (WGS) entry which is preliminary data.</text>
</comment>
<dbReference type="PROSITE" id="PS51375">
    <property type="entry name" value="PPR"/>
    <property type="match status" value="4"/>
</dbReference>
<dbReference type="Gene3D" id="1.25.40.10">
    <property type="entry name" value="Tetratricopeptide repeat domain"/>
    <property type="match status" value="2"/>
</dbReference>
<feature type="repeat" description="PPR" evidence="3">
    <location>
        <begin position="326"/>
        <end position="361"/>
    </location>
</feature>
<dbReference type="Pfam" id="PF13041">
    <property type="entry name" value="PPR_2"/>
    <property type="match status" value="2"/>
</dbReference>
<name>A0A835VEV4_VANPL</name>
<dbReference type="InterPro" id="IPR011990">
    <property type="entry name" value="TPR-like_helical_dom_sf"/>
</dbReference>
<dbReference type="Proteomes" id="UP000636800">
    <property type="component" value="Chromosome 1"/>
</dbReference>
<evidence type="ECO:0008006" key="6">
    <source>
        <dbReference type="Google" id="ProtNLM"/>
    </source>
</evidence>
<evidence type="ECO:0000313" key="4">
    <source>
        <dbReference type="EMBL" id="KAG0496207.1"/>
    </source>
</evidence>